<comment type="subcellular location">
    <subcellularLocation>
        <location evidence="1">Membrane</location>
        <topology evidence="1">Single-pass membrane protein</topology>
    </subcellularLocation>
</comment>
<feature type="domain" description="Cadherin" evidence="13">
    <location>
        <begin position="323"/>
        <end position="427"/>
    </location>
</feature>
<dbReference type="GO" id="GO:0048589">
    <property type="term" value="P:developmental growth"/>
    <property type="evidence" value="ECO:0007669"/>
    <property type="project" value="UniProtKB-ARBA"/>
</dbReference>
<evidence type="ECO:0000256" key="9">
    <source>
        <dbReference type="ARBA" id="ARBA00023136"/>
    </source>
</evidence>
<evidence type="ECO:0000256" key="5">
    <source>
        <dbReference type="ARBA" id="ARBA00022737"/>
    </source>
</evidence>
<organism evidence="14 15">
    <name type="scientific">Chionoecetes opilio</name>
    <name type="common">Atlantic snow crab</name>
    <name type="synonym">Cancer opilio</name>
    <dbReference type="NCBI Taxonomy" id="41210"/>
    <lineage>
        <taxon>Eukaryota</taxon>
        <taxon>Metazoa</taxon>
        <taxon>Ecdysozoa</taxon>
        <taxon>Arthropoda</taxon>
        <taxon>Crustacea</taxon>
        <taxon>Multicrustacea</taxon>
        <taxon>Malacostraca</taxon>
        <taxon>Eumalacostraca</taxon>
        <taxon>Eucarida</taxon>
        <taxon>Decapoda</taxon>
        <taxon>Pleocyemata</taxon>
        <taxon>Brachyura</taxon>
        <taxon>Eubrachyura</taxon>
        <taxon>Majoidea</taxon>
        <taxon>Majidae</taxon>
        <taxon>Chionoecetes</taxon>
    </lineage>
</organism>
<evidence type="ECO:0000256" key="3">
    <source>
        <dbReference type="ARBA" id="ARBA00022692"/>
    </source>
</evidence>
<evidence type="ECO:0000256" key="7">
    <source>
        <dbReference type="ARBA" id="ARBA00022889"/>
    </source>
</evidence>
<keyword evidence="15" id="KW-1185">Reference proteome</keyword>
<evidence type="ECO:0000256" key="2">
    <source>
        <dbReference type="ARBA" id="ARBA00022536"/>
    </source>
</evidence>
<evidence type="ECO:0000313" key="15">
    <source>
        <dbReference type="Proteomes" id="UP000770661"/>
    </source>
</evidence>
<dbReference type="PANTHER" id="PTHR24026:SF133">
    <property type="entry name" value="CADHERIN-RELATED FAMILY MEMBER 2"/>
    <property type="match status" value="1"/>
</dbReference>
<evidence type="ECO:0000259" key="13">
    <source>
        <dbReference type="PROSITE" id="PS50268"/>
    </source>
</evidence>
<dbReference type="PRINTS" id="PR00205">
    <property type="entry name" value="CADHERIN"/>
</dbReference>
<keyword evidence="11" id="KW-0325">Glycoprotein</keyword>
<dbReference type="FunFam" id="2.60.40.60:FF:000084">
    <property type="entry name" value="FAT atypical cadherin 3"/>
    <property type="match status" value="1"/>
</dbReference>
<dbReference type="SUPFAM" id="SSF49313">
    <property type="entry name" value="Cadherin-like"/>
    <property type="match status" value="6"/>
</dbReference>
<dbReference type="Pfam" id="PF00028">
    <property type="entry name" value="Cadherin"/>
    <property type="match status" value="6"/>
</dbReference>
<keyword evidence="8" id="KW-1133">Transmembrane helix</keyword>
<dbReference type="PANTHER" id="PTHR24026">
    <property type="entry name" value="FAT ATYPICAL CADHERIN-RELATED"/>
    <property type="match status" value="1"/>
</dbReference>
<feature type="domain" description="Cadherin" evidence="13">
    <location>
        <begin position="119"/>
        <end position="220"/>
    </location>
</feature>
<evidence type="ECO:0000256" key="4">
    <source>
        <dbReference type="ARBA" id="ARBA00022729"/>
    </source>
</evidence>
<dbReference type="AlphaFoldDB" id="A0A8J4Y4X0"/>
<keyword evidence="7" id="KW-0130">Cell adhesion</keyword>
<dbReference type="PROSITE" id="PS50268">
    <property type="entry name" value="CADHERIN_2"/>
    <property type="match status" value="6"/>
</dbReference>
<evidence type="ECO:0000256" key="11">
    <source>
        <dbReference type="ARBA" id="ARBA00023180"/>
    </source>
</evidence>
<dbReference type="GO" id="GO:0005886">
    <property type="term" value="C:plasma membrane"/>
    <property type="evidence" value="ECO:0007669"/>
    <property type="project" value="InterPro"/>
</dbReference>
<accession>A0A8J4Y4X0</accession>
<gene>
    <name evidence="14" type="primary">kug_1</name>
    <name evidence="14" type="ORF">GWK47_047191</name>
</gene>
<keyword evidence="2" id="KW-0245">EGF-like domain</keyword>
<dbReference type="GO" id="GO:0007163">
    <property type="term" value="P:establishment or maintenance of cell polarity"/>
    <property type="evidence" value="ECO:0007669"/>
    <property type="project" value="UniProtKB-ARBA"/>
</dbReference>
<evidence type="ECO:0000256" key="10">
    <source>
        <dbReference type="ARBA" id="ARBA00023157"/>
    </source>
</evidence>
<dbReference type="InterPro" id="IPR015919">
    <property type="entry name" value="Cadherin-like_sf"/>
</dbReference>
<protein>
    <submittedName>
        <fullName evidence="14">Fat-like cadherin-related tumor suppressor</fullName>
    </submittedName>
</protein>
<dbReference type="OrthoDB" id="6252479at2759"/>
<keyword evidence="4" id="KW-0732">Signal</keyword>
<dbReference type="FunFam" id="2.60.40.60:FF:000013">
    <property type="entry name" value="Cadherin EGF LAG seven-pass G-type receptor"/>
    <property type="match status" value="1"/>
</dbReference>
<feature type="domain" description="Cadherin" evidence="13">
    <location>
        <begin position="428"/>
        <end position="532"/>
    </location>
</feature>
<dbReference type="Gene3D" id="2.60.40.60">
    <property type="entry name" value="Cadherins"/>
    <property type="match status" value="6"/>
</dbReference>
<feature type="domain" description="Cadherin" evidence="13">
    <location>
        <begin position="533"/>
        <end position="645"/>
    </location>
</feature>
<dbReference type="GO" id="GO:0007424">
    <property type="term" value="P:open tracheal system development"/>
    <property type="evidence" value="ECO:0007669"/>
    <property type="project" value="UniProtKB-ARBA"/>
</dbReference>
<keyword evidence="3" id="KW-0812">Transmembrane</keyword>
<keyword evidence="5" id="KW-0677">Repeat</keyword>
<comment type="caution">
    <text evidence="14">The sequence shown here is derived from an EMBL/GenBank/DDBJ whole genome shotgun (WGS) entry which is preliminary data.</text>
</comment>
<dbReference type="InterPro" id="IPR002126">
    <property type="entry name" value="Cadherin-like_dom"/>
</dbReference>
<sequence length="711" mass="78726">MIAIVFLGFYKYYFDNRMVKEDALPGTVVEQMNVLDYDLGGGALDGEIDQGITYYLTAGNNLQHFHVRGGGQIYVAKALDRETVKNYALEVTATDGVFVAKAWVFIEVLDVNDNGPLCTTPHYHYSISEAASPGTHLLQVTASDPDLTSKPQYYLTGQGAGMFALNVNTGTLSTAKPLDRESFPHYTLTATVRDGDHLDWECECEVKIEVTDVNDNAPVFSMSSYSINVPENSPENLLLLKVHAVDPDQGMNRKVTYDLEGDDIFVLDGQTGILSVTATLDREARAMYNLTLTATDHGSPSLASRTNILVLVSDENDNPPEFASHTYYTTVNENANIGTDIVRVLATSRDSGKNAEITYSIIGGNEHRKFTIHPRTGVVSIRDSLDYERAYSYQLTIQATDGGEPPLSNHATVNVTVTDINDNAPIFIQSSYSVKVNEAAIMGEELIQVVASDMDSLANGRIVYDIASGDSERQFKINRASGWVTVAAPLDRESLSRYTLEIVVMDHGIPQRSASVFLDVRVTDANDNPPLFVETNHTAYVQEDKPEGHLIFKFEVKDDDDYGNDNDDGYMNGGPFTFEIHSGNSNNAFRITQDGELCTATKFNHKIREQYRLQIRVYDNGHPPLFSETWIDVKVVDQSDCGASVGNTKITDLVFADDAVIFAESLEVLVMALEALHEEAKPLGLEVSWLKTKVQVFGDLLKEMEQEMDWR</sequence>
<keyword evidence="9" id="KW-0472">Membrane</keyword>
<dbReference type="GO" id="GO:0001736">
    <property type="term" value="P:establishment of planar polarity"/>
    <property type="evidence" value="ECO:0007669"/>
    <property type="project" value="UniProtKB-ARBA"/>
</dbReference>
<proteinExistence type="predicted"/>
<keyword evidence="6 12" id="KW-0106">Calcium</keyword>
<evidence type="ECO:0000256" key="12">
    <source>
        <dbReference type="PROSITE-ProRule" id="PRU00043"/>
    </source>
</evidence>
<reference evidence="14" key="1">
    <citation type="submission" date="2020-07" db="EMBL/GenBank/DDBJ databases">
        <title>The High-quality genome of the commercially important snow crab, Chionoecetes opilio.</title>
        <authorList>
            <person name="Jeong J.-H."/>
            <person name="Ryu S."/>
        </authorList>
    </citation>
    <scope>NUCLEOTIDE SEQUENCE</scope>
    <source>
        <strain evidence="14">MADBK_172401_WGS</strain>
        <tissue evidence="14">Digestive gland</tissue>
    </source>
</reference>
<evidence type="ECO:0000256" key="6">
    <source>
        <dbReference type="ARBA" id="ARBA00022837"/>
    </source>
</evidence>
<dbReference type="Proteomes" id="UP000770661">
    <property type="component" value="Unassembled WGS sequence"/>
</dbReference>
<dbReference type="EMBL" id="JACEEZ010011903">
    <property type="protein sequence ID" value="KAG0721075.1"/>
    <property type="molecule type" value="Genomic_DNA"/>
</dbReference>
<dbReference type="GO" id="GO:0005509">
    <property type="term" value="F:calcium ion binding"/>
    <property type="evidence" value="ECO:0007669"/>
    <property type="project" value="UniProtKB-UniRule"/>
</dbReference>
<dbReference type="CDD" id="cd11304">
    <property type="entry name" value="Cadherin_repeat"/>
    <property type="match status" value="6"/>
</dbReference>
<keyword evidence="10" id="KW-1015">Disulfide bond</keyword>
<dbReference type="GO" id="GO:0030855">
    <property type="term" value="P:epithelial cell differentiation"/>
    <property type="evidence" value="ECO:0007669"/>
    <property type="project" value="UniProtKB-ARBA"/>
</dbReference>
<evidence type="ECO:0000256" key="8">
    <source>
        <dbReference type="ARBA" id="ARBA00022989"/>
    </source>
</evidence>
<dbReference type="FunFam" id="2.60.40.60:FF:000039">
    <property type="entry name" value="FAT atypical cadherin 3"/>
    <property type="match status" value="1"/>
</dbReference>
<dbReference type="SMART" id="SM00112">
    <property type="entry name" value="CA"/>
    <property type="match status" value="6"/>
</dbReference>
<dbReference type="FunFam" id="2.60.40.60:FF:000020">
    <property type="entry name" value="Dachsous cadherin-related 1b"/>
    <property type="match status" value="2"/>
</dbReference>
<name>A0A8J4Y4X0_CHIOP</name>
<dbReference type="GO" id="GO:0007156">
    <property type="term" value="P:homophilic cell adhesion via plasma membrane adhesion molecules"/>
    <property type="evidence" value="ECO:0007669"/>
    <property type="project" value="InterPro"/>
</dbReference>
<feature type="domain" description="Cadherin" evidence="13">
    <location>
        <begin position="221"/>
        <end position="322"/>
    </location>
</feature>
<dbReference type="GO" id="GO:0048513">
    <property type="term" value="P:animal organ development"/>
    <property type="evidence" value="ECO:0007669"/>
    <property type="project" value="UniProtKB-ARBA"/>
</dbReference>
<dbReference type="InterPro" id="IPR020894">
    <property type="entry name" value="Cadherin_CS"/>
</dbReference>
<feature type="domain" description="Cadherin" evidence="13">
    <location>
        <begin position="19"/>
        <end position="123"/>
    </location>
</feature>
<evidence type="ECO:0000313" key="14">
    <source>
        <dbReference type="EMBL" id="KAG0721075.1"/>
    </source>
</evidence>
<dbReference type="PROSITE" id="PS00232">
    <property type="entry name" value="CADHERIN_1"/>
    <property type="match status" value="3"/>
</dbReference>
<evidence type="ECO:0000256" key="1">
    <source>
        <dbReference type="ARBA" id="ARBA00004167"/>
    </source>
</evidence>